<evidence type="ECO:0008006" key="6">
    <source>
        <dbReference type="Google" id="ProtNLM"/>
    </source>
</evidence>
<dbReference type="InterPro" id="IPR009030">
    <property type="entry name" value="Growth_fac_rcpt_cys_sf"/>
</dbReference>
<evidence type="ECO:0000313" key="3">
    <source>
        <dbReference type="EMBL" id="CAF1441279.1"/>
    </source>
</evidence>
<gene>
    <name evidence="3" type="ORF">EDS130_LOCUS38891</name>
    <name evidence="2" type="ORF">XAT740_LOCUS33095</name>
</gene>
<organism evidence="3 5">
    <name type="scientific">Adineta ricciae</name>
    <name type="common">Rotifer</name>
    <dbReference type="NCBI Taxonomy" id="249248"/>
    <lineage>
        <taxon>Eukaryota</taxon>
        <taxon>Metazoa</taxon>
        <taxon>Spiralia</taxon>
        <taxon>Gnathifera</taxon>
        <taxon>Rotifera</taxon>
        <taxon>Eurotatoria</taxon>
        <taxon>Bdelloidea</taxon>
        <taxon>Adinetida</taxon>
        <taxon>Adinetidae</taxon>
        <taxon>Adineta</taxon>
    </lineage>
</organism>
<keyword evidence="1" id="KW-0732">Signal</keyword>
<dbReference type="OrthoDB" id="10002937at2759"/>
<feature type="signal peptide" evidence="1">
    <location>
        <begin position="1"/>
        <end position="20"/>
    </location>
</feature>
<comment type="caution">
    <text evidence="3">The sequence shown here is derived from an EMBL/GenBank/DDBJ whole genome shotgun (WGS) entry which is preliminary data.</text>
</comment>
<protein>
    <recommendedName>
        <fullName evidence="6">Tyrosine-protein kinase ephrin type A/B receptor-like domain-containing protein</fullName>
    </recommendedName>
</protein>
<dbReference type="Proteomes" id="UP000663828">
    <property type="component" value="Unassembled WGS sequence"/>
</dbReference>
<dbReference type="SUPFAM" id="SSF57184">
    <property type="entry name" value="Growth factor receptor domain"/>
    <property type="match status" value="1"/>
</dbReference>
<dbReference type="EMBL" id="CAJNOJ010000418">
    <property type="protein sequence ID" value="CAF1441279.1"/>
    <property type="molecule type" value="Genomic_DNA"/>
</dbReference>
<reference evidence="3" key="1">
    <citation type="submission" date="2021-02" db="EMBL/GenBank/DDBJ databases">
        <authorList>
            <person name="Nowell W R."/>
        </authorList>
    </citation>
    <scope>NUCLEOTIDE SEQUENCE</scope>
</reference>
<evidence type="ECO:0000313" key="5">
    <source>
        <dbReference type="Proteomes" id="UP000663852"/>
    </source>
</evidence>
<proteinExistence type="predicted"/>
<dbReference type="Gene3D" id="2.10.50.10">
    <property type="entry name" value="Tumor Necrosis Factor Receptor, subunit A, domain 2"/>
    <property type="match status" value="2"/>
</dbReference>
<dbReference type="AlphaFoldDB" id="A0A815NXC6"/>
<evidence type="ECO:0000313" key="2">
    <source>
        <dbReference type="EMBL" id="CAF1381395.1"/>
    </source>
</evidence>
<name>A0A815NXC6_ADIRI</name>
<dbReference type="SMART" id="SM01411">
    <property type="entry name" value="Ephrin_rec_like"/>
    <property type="match status" value="2"/>
</dbReference>
<evidence type="ECO:0000256" key="1">
    <source>
        <dbReference type="SAM" id="SignalP"/>
    </source>
</evidence>
<dbReference type="Proteomes" id="UP000663852">
    <property type="component" value="Unassembled WGS sequence"/>
</dbReference>
<sequence length="304" mass="33501">MMKLLLSVFAICNIILQIRSVELEQCPPGYRCWKTITNPFVRSSLRQVEANWIMEICPPGMASPKGATECTPCEKGYYAPYSGAAICYTCPKGHMCPNSHLEPEPCPIGTSNNLTQQTCCRTCRPGTFTKARGMQQCQKCPVGYACRTKPKLPCEEQPTLTTTSTTSTTTIFQFTPSTATCHSNVATPCTTTTTLIAQCKEYEVSWNNHCYYLDGSGGECIQGYRRATNAILSCIAKLFVGKFYRSRVSGNCCIWTADKYQCYGFDSTQCNLPGPFTTEPTFGSANCSNVQNTEGSQLTFCGNY</sequence>
<keyword evidence="4" id="KW-1185">Reference proteome</keyword>
<dbReference type="EMBL" id="CAJNOR010003135">
    <property type="protein sequence ID" value="CAF1381395.1"/>
    <property type="molecule type" value="Genomic_DNA"/>
</dbReference>
<accession>A0A815NXC6</accession>
<evidence type="ECO:0000313" key="4">
    <source>
        <dbReference type="Proteomes" id="UP000663828"/>
    </source>
</evidence>
<feature type="chain" id="PRO_5036228457" description="Tyrosine-protein kinase ephrin type A/B receptor-like domain-containing protein" evidence="1">
    <location>
        <begin position="21"/>
        <end position="304"/>
    </location>
</feature>